<proteinExistence type="predicted"/>
<accession>A0A699TTY4</accession>
<gene>
    <name evidence="2" type="ORF">Tci_884507</name>
</gene>
<comment type="caution">
    <text evidence="2">The sequence shown here is derived from an EMBL/GenBank/DDBJ whole genome shotgun (WGS) entry which is preliminary data.</text>
</comment>
<feature type="non-terminal residue" evidence="2">
    <location>
        <position position="1"/>
    </location>
</feature>
<dbReference type="EMBL" id="BKCJ011266349">
    <property type="protein sequence ID" value="GFD12538.1"/>
    <property type="molecule type" value="Genomic_DNA"/>
</dbReference>
<evidence type="ECO:0008006" key="3">
    <source>
        <dbReference type="Google" id="ProtNLM"/>
    </source>
</evidence>
<feature type="region of interest" description="Disordered" evidence="1">
    <location>
        <begin position="17"/>
        <end position="61"/>
    </location>
</feature>
<evidence type="ECO:0000313" key="2">
    <source>
        <dbReference type="EMBL" id="GFD12538.1"/>
    </source>
</evidence>
<evidence type="ECO:0000256" key="1">
    <source>
        <dbReference type="SAM" id="MobiDB-lite"/>
    </source>
</evidence>
<name>A0A699TTY4_TANCI</name>
<sequence>TDAQLKALIDQGVARALAARDANRSRNDEDSHDSGMGVRRQTPPAYENCVSYKQPLYGKSN</sequence>
<feature type="compositionally biased region" description="Basic and acidic residues" evidence="1">
    <location>
        <begin position="21"/>
        <end position="33"/>
    </location>
</feature>
<reference evidence="2" key="1">
    <citation type="journal article" date="2019" name="Sci. Rep.">
        <title>Draft genome of Tanacetum cinerariifolium, the natural source of mosquito coil.</title>
        <authorList>
            <person name="Yamashiro T."/>
            <person name="Shiraishi A."/>
            <person name="Satake H."/>
            <person name="Nakayama K."/>
        </authorList>
    </citation>
    <scope>NUCLEOTIDE SEQUENCE</scope>
</reference>
<organism evidence="2">
    <name type="scientific">Tanacetum cinerariifolium</name>
    <name type="common">Dalmatian daisy</name>
    <name type="synonym">Chrysanthemum cinerariifolium</name>
    <dbReference type="NCBI Taxonomy" id="118510"/>
    <lineage>
        <taxon>Eukaryota</taxon>
        <taxon>Viridiplantae</taxon>
        <taxon>Streptophyta</taxon>
        <taxon>Embryophyta</taxon>
        <taxon>Tracheophyta</taxon>
        <taxon>Spermatophyta</taxon>
        <taxon>Magnoliopsida</taxon>
        <taxon>eudicotyledons</taxon>
        <taxon>Gunneridae</taxon>
        <taxon>Pentapetalae</taxon>
        <taxon>asterids</taxon>
        <taxon>campanulids</taxon>
        <taxon>Asterales</taxon>
        <taxon>Asteraceae</taxon>
        <taxon>Asteroideae</taxon>
        <taxon>Anthemideae</taxon>
        <taxon>Anthemidinae</taxon>
        <taxon>Tanacetum</taxon>
    </lineage>
</organism>
<dbReference type="AlphaFoldDB" id="A0A699TTY4"/>
<protein>
    <recommendedName>
        <fullName evidence="3">Reverse transcriptase domain-containing protein</fullName>
    </recommendedName>
</protein>